<comment type="caution">
    <text evidence="9">The sequence shown here is derived from an EMBL/GenBank/DDBJ whole genome shotgun (WGS) entry which is preliminary data.</text>
</comment>
<dbReference type="OrthoDB" id="9764259at2"/>
<dbReference type="PROSITE" id="PS50850">
    <property type="entry name" value="MFS"/>
    <property type="match status" value="1"/>
</dbReference>
<dbReference type="GO" id="GO:0022857">
    <property type="term" value="F:transmembrane transporter activity"/>
    <property type="evidence" value="ECO:0007669"/>
    <property type="project" value="InterPro"/>
</dbReference>
<feature type="transmembrane region" description="Helical" evidence="7">
    <location>
        <begin position="203"/>
        <end position="229"/>
    </location>
</feature>
<accession>A0A4R7P392</accession>
<keyword evidence="4 7" id="KW-0812">Transmembrane</keyword>
<feature type="transmembrane region" description="Helical" evidence="7">
    <location>
        <begin position="270"/>
        <end position="288"/>
    </location>
</feature>
<feature type="transmembrane region" description="Helical" evidence="7">
    <location>
        <begin position="76"/>
        <end position="95"/>
    </location>
</feature>
<feature type="transmembrane region" description="Helical" evidence="7">
    <location>
        <begin position="358"/>
        <end position="375"/>
    </location>
</feature>
<dbReference type="SUPFAM" id="SSF103473">
    <property type="entry name" value="MFS general substrate transporter"/>
    <property type="match status" value="1"/>
</dbReference>
<proteinExistence type="predicted"/>
<dbReference type="InterPro" id="IPR005829">
    <property type="entry name" value="Sugar_transporter_CS"/>
</dbReference>
<evidence type="ECO:0000256" key="1">
    <source>
        <dbReference type="ARBA" id="ARBA00004651"/>
    </source>
</evidence>
<dbReference type="AlphaFoldDB" id="A0A4R7P392"/>
<evidence type="ECO:0000256" key="2">
    <source>
        <dbReference type="ARBA" id="ARBA00022448"/>
    </source>
</evidence>
<evidence type="ECO:0000256" key="6">
    <source>
        <dbReference type="ARBA" id="ARBA00023136"/>
    </source>
</evidence>
<feature type="transmembrane region" description="Helical" evidence="7">
    <location>
        <begin position="40"/>
        <end position="64"/>
    </location>
</feature>
<sequence>MNALEWRAVLGLGLVYALRMVGMFMVLPVFALYARELPGGATPIAIGLAIGSYGLAQALLQVPLGLMSDRIGRKPVIFIGMAVFAVGSVVAGMAQSIEMLTIGRLLQGAGAVSSAVAALLADVTRDQVRTTAMAILGAGMGLAFILAIVTGPIVASWIGVHGIFFMTAGLALLTLPVVAFGVPTPALPSGTVGGFREVLSSPVLLRLNAGIFLLHALMTGLFVTAPIAIHDTLGLPSEQHWKVYLPILLISIVPVFPLIRVAEKGGHGGLIFRGAIALLGVSMGIAAFGYAHMTVLLLALLLFFIAFNYLEGALPSMISRRAPASRRGAALGMYSTSQFLGAFAGGATGGFAQSHFGLGGAFIACALLPIIWLLIPAGATFEKMPAPALKTHS</sequence>
<dbReference type="RefSeq" id="WP_133881795.1">
    <property type="nucleotide sequence ID" value="NZ_MWIN01000027.1"/>
</dbReference>
<reference evidence="9 10" key="1">
    <citation type="submission" date="2019-03" db="EMBL/GenBank/DDBJ databases">
        <title>Genomic Encyclopedia of Type Strains, Phase IV (KMG-IV): sequencing the most valuable type-strain genomes for metagenomic binning, comparative biology and taxonomic classification.</title>
        <authorList>
            <person name="Goeker M."/>
        </authorList>
    </citation>
    <scope>NUCLEOTIDE SEQUENCE [LARGE SCALE GENOMIC DNA]</scope>
    <source>
        <strain evidence="9 10">DSM 26377</strain>
    </source>
</reference>
<keyword evidence="5 7" id="KW-1133">Transmembrane helix</keyword>
<evidence type="ECO:0000256" key="7">
    <source>
        <dbReference type="SAM" id="Phobius"/>
    </source>
</evidence>
<dbReference type="GO" id="GO:0005886">
    <property type="term" value="C:plasma membrane"/>
    <property type="evidence" value="ECO:0007669"/>
    <property type="project" value="UniProtKB-SubCell"/>
</dbReference>
<keyword evidence="3" id="KW-1003">Cell membrane</keyword>
<feature type="transmembrane region" description="Helical" evidence="7">
    <location>
        <begin position="163"/>
        <end position="182"/>
    </location>
</feature>
<dbReference type="InterPro" id="IPR050171">
    <property type="entry name" value="MFS_Transporters"/>
</dbReference>
<keyword evidence="10" id="KW-1185">Reference proteome</keyword>
<dbReference type="EMBL" id="SOBT01000009">
    <property type="protein sequence ID" value="TDU28223.1"/>
    <property type="molecule type" value="Genomic_DNA"/>
</dbReference>
<evidence type="ECO:0000313" key="9">
    <source>
        <dbReference type="EMBL" id="TDU28223.1"/>
    </source>
</evidence>
<feature type="transmembrane region" description="Helical" evidence="7">
    <location>
        <begin position="101"/>
        <end position="121"/>
    </location>
</feature>
<dbReference type="PANTHER" id="PTHR23517">
    <property type="entry name" value="RESISTANCE PROTEIN MDTM, PUTATIVE-RELATED-RELATED"/>
    <property type="match status" value="1"/>
</dbReference>
<dbReference type="InterPro" id="IPR020846">
    <property type="entry name" value="MFS_dom"/>
</dbReference>
<evidence type="ECO:0000256" key="5">
    <source>
        <dbReference type="ARBA" id="ARBA00022989"/>
    </source>
</evidence>
<dbReference type="InterPro" id="IPR036259">
    <property type="entry name" value="MFS_trans_sf"/>
</dbReference>
<dbReference type="Proteomes" id="UP000295341">
    <property type="component" value="Unassembled WGS sequence"/>
</dbReference>
<feature type="transmembrane region" description="Helical" evidence="7">
    <location>
        <begin position="241"/>
        <end position="258"/>
    </location>
</feature>
<comment type="subcellular location">
    <subcellularLocation>
        <location evidence="1">Cell membrane</location>
        <topology evidence="1">Multi-pass membrane protein</topology>
    </subcellularLocation>
</comment>
<feature type="transmembrane region" description="Helical" evidence="7">
    <location>
        <begin position="294"/>
        <end position="310"/>
    </location>
</feature>
<feature type="transmembrane region" description="Helical" evidence="7">
    <location>
        <begin position="133"/>
        <end position="157"/>
    </location>
</feature>
<keyword evidence="6 7" id="KW-0472">Membrane</keyword>
<evidence type="ECO:0000256" key="4">
    <source>
        <dbReference type="ARBA" id="ARBA00022692"/>
    </source>
</evidence>
<evidence type="ECO:0000259" key="8">
    <source>
        <dbReference type="PROSITE" id="PS50850"/>
    </source>
</evidence>
<dbReference type="PROSITE" id="PS00216">
    <property type="entry name" value="SUGAR_TRANSPORT_1"/>
    <property type="match status" value="1"/>
</dbReference>
<dbReference type="InterPro" id="IPR011701">
    <property type="entry name" value="MFS"/>
</dbReference>
<feature type="transmembrane region" description="Helical" evidence="7">
    <location>
        <begin position="12"/>
        <end position="34"/>
    </location>
</feature>
<dbReference type="Pfam" id="PF07690">
    <property type="entry name" value="MFS_1"/>
    <property type="match status" value="1"/>
</dbReference>
<gene>
    <name evidence="9" type="ORF">DFR24_2588</name>
</gene>
<keyword evidence="2" id="KW-0813">Transport</keyword>
<name>A0A4R7P392_9GAMM</name>
<feature type="transmembrane region" description="Helical" evidence="7">
    <location>
        <begin position="331"/>
        <end position="352"/>
    </location>
</feature>
<evidence type="ECO:0000313" key="10">
    <source>
        <dbReference type="Proteomes" id="UP000295341"/>
    </source>
</evidence>
<protein>
    <submittedName>
        <fullName evidence="9">Putative MFS family arabinose efflux permease</fullName>
    </submittedName>
</protein>
<dbReference type="PANTHER" id="PTHR23517:SF2">
    <property type="entry name" value="MULTIDRUG RESISTANCE PROTEIN MDTH"/>
    <property type="match status" value="1"/>
</dbReference>
<dbReference type="Gene3D" id="1.20.1250.20">
    <property type="entry name" value="MFS general substrate transporter like domains"/>
    <property type="match status" value="1"/>
</dbReference>
<organism evidence="9 10">
    <name type="scientific">Panacagrimonas perspica</name>
    <dbReference type="NCBI Taxonomy" id="381431"/>
    <lineage>
        <taxon>Bacteria</taxon>
        <taxon>Pseudomonadati</taxon>
        <taxon>Pseudomonadota</taxon>
        <taxon>Gammaproteobacteria</taxon>
        <taxon>Nevskiales</taxon>
        <taxon>Nevskiaceae</taxon>
        <taxon>Panacagrimonas</taxon>
    </lineage>
</organism>
<evidence type="ECO:0000256" key="3">
    <source>
        <dbReference type="ARBA" id="ARBA00022475"/>
    </source>
</evidence>
<feature type="domain" description="Major facilitator superfamily (MFS) profile" evidence="8">
    <location>
        <begin position="8"/>
        <end position="384"/>
    </location>
</feature>